<dbReference type="Proteomes" id="UP000019678">
    <property type="component" value="Unassembled WGS sequence"/>
</dbReference>
<organism evidence="6 7">
    <name type="scientific">Chondromyces apiculatus DSM 436</name>
    <dbReference type="NCBI Taxonomy" id="1192034"/>
    <lineage>
        <taxon>Bacteria</taxon>
        <taxon>Pseudomonadati</taxon>
        <taxon>Myxococcota</taxon>
        <taxon>Polyangia</taxon>
        <taxon>Polyangiales</taxon>
        <taxon>Polyangiaceae</taxon>
        <taxon>Chondromyces</taxon>
    </lineage>
</organism>
<evidence type="ECO:0000256" key="1">
    <source>
        <dbReference type="ARBA" id="ARBA00001922"/>
    </source>
</evidence>
<dbReference type="Gene3D" id="3.90.970.10">
    <property type="match status" value="1"/>
</dbReference>
<dbReference type="InterPro" id="IPR006158">
    <property type="entry name" value="Cobalamin-bd"/>
</dbReference>
<dbReference type="InterPro" id="IPR036724">
    <property type="entry name" value="Cobalamin-bd_sf"/>
</dbReference>
<dbReference type="GO" id="GO:0019670">
    <property type="term" value="P:anaerobic L-glutamate catabolic process"/>
    <property type="evidence" value="ECO:0007669"/>
    <property type="project" value="InterPro"/>
</dbReference>
<comment type="cofactor">
    <cofactor evidence="1">
        <name>adenosylcob(III)alamin</name>
        <dbReference type="ChEBI" id="CHEBI:18408"/>
    </cofactor>
</comment>
<keyword evidence="7" id="KW-1185">Reference proteome</keyword>
<dbReference type="InterPro" id="IPR006396">
    <property type="entry name" value="Glu_mut_E"/>
</dbReference>
<dbReference type="GO" id="GO:0050097">
    <property type="term" value="F:methylaspartate mutase activity"/>
    <property type="evidence" value="ECO:0007669"/>
    <property type="project" value="InterPro"/>
</dbReference>
<keyword evidence="2" id="KW-0846">Cobalamin</keyword>
<dbReference type="SUPFAM" id="SSF52242">
    <property type="entry name" value="Cobalamin (vitamin B12)-binding domain"/>
    <property type="match status" value="1"/>
</dbReference>
<dbReference type="GO" id="GO:0031419">
    <property type="term" value="F:cobalamin binding"/>
    <property type="evidence" value="ECO:0007669"/>
    <property type="project" value="UniProtKB-KW"/>
</dbReference>
<keyword evidence="4" id="KW-0170">Cobalt</keyword>
<evidence type="ECO:0000313" key="7">
    <source>
        <dbReference type="Proteomes" id="UP000019678"/>
    </source>
</evidence>
<dbReference type="InterPro" id="IPR014714">
    <property type="entry name" value="Glu_mut_E_C_dom_sf"/>
</dbReference>
<dbReference type="STRING" id="1192034.CAP_8748"/>
<dbReference type="Pfam" id="PF06368">
    <property type="entry name" value="Met_asp_mut_E"/>
    <property type="match status" value="1"/>
</dbReference>
<dbReference type="NCBIfam" id="TIGR01503">
    <property type="entry name" value="MthylAspMut_E"/>
    <property type="match status" value="1"/>
</dbReference>
<gene>
    <name evidence="6" type="ORF">CAP_8748</name>
</gene>
<name>A0A017SWU6_9BACT</name>
<accession>A0A017SWU6</accession>
<dbReference type="EMBL" id="ASRX01000091">
    <property type="protein sequence ID" value="EYF01035.1"/>
    <property type="molecule type" value="Genomic_DNA"/>
</dbReference>
<dbReference type="InterPro" id="IPR016176">
    <property type="entry name" value="Cbl-dep_enz_cat"/>
</dbReference>
<proteinExistence type="predicted"/>
<protein>
    <submittedName>
        <fullName evidence="6">Methylaspartate mutase, E subunit</fullName>
    </submittedName>
</protein>
<evidence type="ECO:0000256" key="2">
    <source>
        <dbReference type="ARBA" id="ARBA00022628"/>
    </source>
</evidence>
<reference evidence="6 7" key="1">
    <citation type="submission" date="2013-05" db="EMBL/GenBank/DDBJ databases">
        <title>Genome assembly of Chondromyces apiculatus DSM 436.</title>
        <authorList>
            <person name="Sharma G."/>
            <person name="Khatri I."/>
            <person name="Kaur C."/>
            <person name="Mayilraj S."/>
            <person name="Subramanian S."/>
        </authorList>
    </citation>
    <scope>NUCLEOTIDE SEQUENCE [LARGE SCALE GENOMIC DNA]</scope>
    <source>
        <strain evidence="6 7">DSM 436</strain>
    </source>
</reference>
<sequence>MLLGGIGGDSHSVGLAILRQALQTAGYRVHYLGIQNRLEAFFRAAPFCSAVLISNMDGHASHYLREFPELIAQHRARREHAPLWYLGGNIHVHGSASQVREILSMGFARVFPSFVDVETVLQLLENDLSGRAPASLHLVGAEIFPQPAHHPGQVVTDARVALTCFHEERLGVLEQWKTGHEAKDLVDNARFLREQPSFSRAQALVSTGERPLLLQPRAGIALLEGQLEMFRRFKRQGLRVLSYQVDSLTRQGDYAGAAEGLRASQNAGASTLNGLPVVNYGVGPLRRVISTIGVPLQTRHSARDPRLLAEISYASGVTSFEGGAIGYNIPYYRDYPLEDAIHAWQHVDRLTGLYHEEFGIVLDRELFGPLTATLIPPCLALVATLVEAVLAIQQGVKCVSLGYAEQGNRAQDIAAMRTLRQMAHEMAHHLGYRDVQINTVFHQYMAAFPGSHARAEALIEHSATTAALAGATRIITKTPVEALRIPSVEDNLRGIALATRGVAAAAGVSPDEPRIAREVSMLRAEVDDLLDSLLRCGGGSFTRGVVEAFRCGYLDVPFSPSVHNRGLVATARDVDGAVRFLNAGNLQLRREVREFHRDRMQDRMHAEGLSFEKQGYLLVERDVMRIPRNQFDHWPLA</sequence>
<comment type="caution">
    <text evidence="6">The sequence shown here is derived from an EMBL/GenBank/DDBJ whole genome shotgun (WGS) entry which is preliminary data.</text>
</comment>
<dbReference type="eggNOG" id="COG4865">
    <property type="taxonomic scope" value="Bacteria"/>
</dbReference>
<dbReference type="Gene3D" id="3.20.20.240">
    <property type="entry name" value="Methylmalonyl-CoA mutase"/>
    <property type="match status" value="1"/>
</dbReference>
<dbReference type="AlphaFoldDB" id="A0A017SWU6"/>
<dbReference type="PROSITE" id="PS51332">
    <property type="entry name" value="B12_BINDING"/>
    <property type="match status" value="1"/>
</dbReference>
<keyword evidence="3" id="KW-0413">Isomerase</keyword>
<evidence type="ECO:0000313" key="6">
    <source>
        <dbReference type="EMBL" id="EYF01035.1"/>
    </source>
</evidence>
<evidence type="ECO:0000256" key="4">
    <source>
        <dbReference type="ARBA" id="ARBA00023285"/>
    </source>
</evidence>
<evidence type="ECO:0000259" key="5">
    <source>
        <dbReference type="PROSITE" id="PS51332"/>
    </source>
</evidence>
<evidence type="ECO:0000256" key="3">
    <source>
        <dbReference type="ARBA" id="ARBA00023235"/>
    </source>
</evidence>
<dbReference type="eggNOG" id="COG2185">
    <property type="taxonomic scope" value="Bacteria"/>
</dbReference>
<dbReference type="GO" id="GO:0046872">
    <property type="term" value="F:metal ion binding"/>
    <property type="evidence" value="ECO:0007669"/>
    <property type="project" value="InterPro"/>
</dbReference>
<feature type="domain" description="B12-binding" evidence="5">
    <location>
        <begin position="1"/>
        <end position="134"/>
    </location>
</feature>
<dbReference type="SUPFAM" id="SSF51703">
    <property type="entry name" value="Cobalamin (vitamin B12)-dependent enzymes"/>
    <property type="match status" value="1"/>
</dbReference>
<dbReference type="Gene3D" id="3.40.50.280">
    <property type="entry name" value="Cobalamin-binding domain"/>
    <property type="match status" value="1"/>
</dbReference>